<dbReference type="Proteomes" id="UP000094291">
    <property type="component" value="Unassembled WGS sequence"/>
</dbReference>
<evidence type="ECO:0000313" key="1">
    <source>
        <dbReference type="EMBL" id="ODC05201.1"/>
    </source>
</evidence>
<dbReference type="Gene3D" id="3.60.21.70">
    <property type="entry name" value="PhoD-like phosphatase"/>
    <property type="match status" value="1"/>
</dbReference>
<dbReference type="OrthoDB" id="9795624at2"/>
<dbReference type="PANTHER" id="PTHR37031:SF2">
    <property type="entry name" value="PHOD-LIKE PHOSPHATASE METALLOPHOSPHATASE DOMAIN-CONTAINING PROTEIN"/>
    <property type="match status" value="1"/>
</dbReference>
<dbReference type="InterPro" id="IPR018946">
    <property type="entry name" value="PhoD-like_MPP"/>
</dbReference>
<dbReference type="EMBL" id="MDTQ01000001">
    <property type="protein sequence ID" value="ODC05201.1"/>
    <property type="molecule type" value="Genomic_DNA"/>
</dbReference>
<gene>
    <name evidence="1" type="ORF">BFW38_05030</name>
</gene>
<proteinExistence type="predicted"/>
<dbReference type="STRING" id="197479.BFW38_05030"/>
<protein>
    <recommendedName>
        <fullName evidence="3">PhoD-like phosphatase metallophosphatase domain-containing protein</fullName>
    </recommendedName>
</protein>
<evidence type="ECO:0008006" key="3">
    <source>
        <dbReference type="Google" id="ProtNLM"/>
    </source>
</evidence>
<reference evidence="1 2" key="1">
    <citation type="submission" date="2016-08" db="EMBL/GenBank/DDBJ databases">
        <authorList>
            <person name="Seilhamer J.J."/>
        </authorList>
    </citation>
    <scope>NUCLEOTIDE SEQUENCE [LARGE SCALE GENOMIC DNA]</scope>
    <source>
        <strain evidence="1 2">PH27A</strain>
    </source>
</reference>
<evidence type="ECO:0000313" key="2">
    <source>
        <dbReference type="Proteomes" id="UP000094291"/>
    </source>
</evidence>
<dbReference type="CDD" id="cd07389">
    <property type="entry name" value="MPP_PhoD"/>
    <property type="match status" value="1"/>
</dbReference>
<organism evidence="1 2">
    <name type="scientific">Terasakiispira papahanaumokuakeensis</name>
    <dbReference type="NCBI Taxonomy" id="197479"/>
    <lineage>
        <taxon>Bacteria</taxon>
        <taxon>Pseudomonadati</taxon>
        <taxon>Pseudomonadota</taxon>
        <taxon>Gammaproteobacteria</taxon>
        <taxon>Oceanospirillales</taxon>
        <taxon>Terasakiispira</taxon>
    </lineage>
</organism>
<accession>A0A1E2VDZ4</accession>
<keyword evidence="2" id="KW-1185">Reference proteome</keyword>
<name>A0A1E2VDZ4_9GAMM</name>
<dbReference type="AlphaFoldDB" id="A0A1E2VDZ4"/>
<comment type="caution">
    <text evidence="1">The sequence shown here is derived from an EMBL/GenBank/DDBJ whole genome shotgun (WGS) entry which is preliminary data.</text>
</comment>
<sequence>MAFDVLAGPILRRLTPERLVIWLAATHPLATRWRLIPQGEGSTTEALDETVAHEMMLSADTMATMTRHVKVGEHLHLTLLDIRLPTPLPHDRLIGYDVEVRPIEGQHPWSSWRDWAADLPFPGAPWPCFVLQSHVSRLLHGSCRKPHYSQPKGEHPDQAVLTDGMARAEQWLSEHWQDPGQWPALLMLSGDQIYADDVAGPMLSAIHQVCPRLGVINESFRESLPEIGITDAAQLHQEASLYYQRAQLLPNTPPHREMISRFFGGVRKPIFTSDNAHNHLMSLGEVMAMYLLVWSPRLWADISLQAPQGLSEDHHALWQREAEAIAGFRDQVSAARRVMAHLPTAMMFDDHDITDDWNLTIGWEQSAYEHPLSRRIIGNALIGYLLCQGWGNDPDRIPEALWTEVEQALSHGGQAQDALIDTLLRFDQWHYQWPTTPPLMVLDTRTHRWRSERGIDKPSGLMDWEALTDLQHALLGHDAVILVSPAPMFGVKLIEAIQRVFTWFGKPLMVDAENWMAHPGAAYALMNLFRHPRTPRHYVILSGDVHYSFVYDVELRGHDRGPDIWQITSSGLHNAFPQRLLDLLDRLNRWLYAPWSPLNWLTKRRHMRVIPRKPSPASPGERLVNATGIGLVDLNQQGQPIRVLQLCADGRDIQFDLHEAEARWE</sequence>
<dbReference type="InterPro" id="IPR038607">
    <property type="entry name" value="PhoD-like_sf"/>
</dbReference>
<dbReference type="PANTHER" id="PTHR37031">
    <property type="entry name" value="METALLOPHOSPHATASE BINDING DOMAIN PROTEIN"/>
    <property type="match status" value="1"/>
</dbReference>